<gene>
    <name evidence="3" type="ORF">KFE25_006236</name>
</gene>
<evidence type="ECO:0000259" key="2">
    <source>
        <dbReference type="Pfam" id="PF01494"/>
    </source>
</evidence>
<dbReference type="PANTHER" id="PTHR43476">
    <property type="entry name" value="3-(3-HYDROXY-PHENYL)PROPIONATE/3-HYDROXYCINNAMIC ACID HYDROXYLASE"/>
    <property type="match status" value="1"/>
</dbReference>
<dbReference type="GO" id="GO:0008688">
    <property type="term" value="F:3-(3-hydroxyphenyl)propionate hydroxylase activity"/>
    <property type="evidence" value="ECO:0007669"/>
    <property type="project" value="TreeGrafter"/>
</dbReference>
<dbReference type="Gene3D" id="3.30.9.10">
    <property type="entry name" value="D-Amino Acid Oxidase, subunit A, domain 2"/>
    <property type="match status" value="1"/>
</dbReference>
<dbReference type="Proteomes" id="UP000751190">
    <property type="component" value="Unassembled WGS sequence"/>
</dbReference>
<feature type="domain" description="FAD-binding" evidence="2">
    <location>
        <begin position="23"/>
        <end position="365"/>
    </location>
</feature>
<evidence type="ECO:0000313" key="3">
    <source>
        <dbReference type="EMBL" id="KAG8469781.1"/>
    </source>
</evidence>
<dbReference type="PANTHER" id="PTHR43476:SF3">
    <property type="entry name" value="FAD-BINDING MONOOXYGENASE"/>
    <property type="match status" value="1"/>
</dbReference>
<protein>
    <recommendedName>
        <fullName evidence="2">FAD-binding domain-containing protein</fullName>
    </recommendedName>
</protein>
<keyword evidence="1" id="KW-0560">Oxidoreductase</keyword>
<evidence type="ECO:0000256" key="1">
    <source>
        <dbReference type="ARBA" id="ARBA00023002"/>
    </source>
</evidence>
<dbReference type="PRINTS" id="PR00420">
    <property type="entry name" value="RNGMNOXGNASE"/>
</dbReference>
<keyword evidence="4" id="KW-1185">Reference proteome</keyword>
<dbReference type="OrthoDB" id="2096480at2759"/>
<evidence type="ECO:0000313" key="4">
    <source>
        <dbReference type="Proteomes" id="UP000751190"/>
    </source>
</evidence>
<name>A0A8J5XIM9_DIALT</name>
<dbReference type="SUPFAM" id="SSF51905">
    <property type="entry name" value="FAD/NAD(P)-binding domain"/>
    <property type="match status" value="1"/>
</dbReference>
<dbReference type="InterPro" id="IPR002938">
    <property type="entry name" value="FAD-bd"/>
</dbReference>
<accession>A0A8J5XIM9</accession>
<dbReference type="InterPro" id="IPR050631">
    <property type="entry name" value="PheA/TfdB_FAD_monoxygenase"/>
</dbReference>
<proteinExistence type="predicted"/>
<organism evidence="3 4">
    <name type="scientific">Diacronema lutheri</name>
    <name type="common">Unicellular marine alga</name>
    <name type="synonym">Monochrysis lutheri</name>
    <dbReference type="NCBI Taxonomy" id="2081491"/>
    <lineage>
        <taxon>Eukaryota</taxon>
        <taxon>Haptista</taxon>
        <taxon>Haptophyta</taxon>
        <taxon>Pavlovophyceae</taxon>
        <taxon>Pavlovales</taxon>
        <taxon>Pavlovaceae</taxon>
        <taxon>Diacronema</taxon>
    </lineage>
</organism>
<dbReference type="GO" id="GO:0019622">
    <property type="term" value="P:3-(3-hydroxy)phenylpropionate catabolic process"/>
    <property type="evidence" value="ECO:0007669"/>
    <property type="project" value="TreeGrafter"/>
</dbReference>
<dbReference type="Pfam" id="PF01494">
    <property type="entry name" value="FAD_binding_3"/>
    <property type="match status" value="1"/>
</dbReference>
<dbReference type="AlphaFoldDB" id="A0A8J5XIM9"/>
<dbReference type="GO" id="GO:0071949">
    <property type="term" value="F:FAD binding"/>
    <property type="evidence" value="ECO:0007669"/>
    <property type="project" value="InterPro"/>
</dbReference>
<dbReference type="Gene3D" id="3.50.50.60">
    <property type="entry name" value="FAD/NAD(P)-binding domain"/>
    <property type="match status" value="1"/>
</dbReference>
<dbReference type="EMBL" id="JAGTXO010000002">
    <property type="protein sequence ID" value="KAG8469781.1"/>
    <property type="molecule type" value="Genomic_DNA"/>
</dbReference>
<reference evidence="3" key="1">
    <citation type="submission" date="2021-05" db="EMBL/GenBank/DDBJ databases">
        <title>The genome of the haptophyte Pavlova lutheri (Diacronema luteri, Pavlovales) - a model for lipid biosynthesis in eukaryotic algae.</title>
        <authorList>
            <person name="Hulatt C.J."/>
            <person name="Posewitz M.C."/>
        </authorList>
    </citation>
    <scope>NUCLEOTIDE SEQUENCE</scope>
    <source>
        <strain evidence="3">NIVA-4/92</strain>
    </source>
</reference>
<sequence>MLRCAGRPERRPHALVRELSGRYDAVVVGCGPVGATAAILLADAGMRVAIVDESWHPFPFPRVESVDSAALSLFRRVLGAEAEKLSCAPASGPAVYTDKSRLDKPTVKPALYADAESRASIFQPQLEDLLRSALERHARVHEFFGVSARHLANEAEPALMVEDVISGKMGTLSATYLLGCDGAHGFVRVQSGLQLRVLGSPASFLVVDAEAPLDGLAGTSGELHLVADAERPLVYAPLGLRELGARWQFGIRPGEDVPALRAPERIRTLIAPFVAQPERVRVLQHTVYAHTPFVAERWRTRNVFLCGDSAHSTAPFLGGGLSLGAGGVANLCAKLELVWRGMADDALLDAYQAECAPLAEAHVRAAARVGEALWARAGGRGGGGWWAGAPWTRLGIDSALLEHALQPVVPVDASTRDAARVSNALPHARVRVAGGSAAVPLALLQVDRPKIVTTGVVNIGELEALQALPDSVRPRVFSTHAARRLSGTSATALEFAAEAEQRSLFGRAGYVVVLSGGRALGRYAHGEEAALVDEYCAVFRLKPPAASELALARARAKLLMEYSSIDLHSRAAGAHT</sequence>
<dbReference type="InterPro" id="IPR036188">
    <property type="entry name" value="FAD/NAD-bd_sf"/>
</dbReference>
<comment type="caution">
    <text evidence="3">The sequence shown here is derived from an EMBL/GenBank/DDBJ whole genome shotgun (WGS) entry which is preliminary data.</text>
</comment>